<dbReference type="AlphaFoldDB" id="M8CYI6"/>
<evidence type="ECO:0000313" key="2">
    <source>
        <dbReference type="EnsemblPlants" id="EMT28941"/>
    </source>
</evidence>
<feature type="domain" description="dUTPase-like" evidence="1">
    <location>
        <begin position="281"/>
        <end position="319"/>
    </location>
</feature>
<dbReference type="SUPFAM" id="SSF51283">
    <property type="entry name" value="dUTPase-like"/>
    <property type="match status" value="1"/>
</dbReference>
<proteinExistence type="predicted"/>
<reference evidence="2" key="1">
    <citation type="submission" date="2015-06" db="UniProtKB">
        <authorList>
            <consortium name="EnsemblPlants"/>
        </authorList>
    </citation>
    <scope>IDENTIFICATION</scope>
</reference>
<dbReference type="Pfam" id="PF00692">
    <property type="entry name" value="dUTPase"/>
    <property type="match status" value="1"/>
</dbReference>
<evidence type="ECO:0000259" key="1">
    <source>
        <dbReference type="Pfam" id="PF00692"/>
    </source>
</evidence>
<sequence length="371" mass="41479">MERGGRLVGGSWWSALRGEAGEPPLIQIRGEESVPQGLHPCLEAARGKAAAERQTARRSSTRLFHPTAAESSVRAVSLNEKRSSTAARTTRERRWWLRTRRVYRSLPQALSGRKAFPMTKKAVLVACYINALDEITLFVTPAQLREDAYAVQSNEHGIAARDRGAFHWELIPVCALFEDPKTLLLYEILSLSTISREKAKNLGLQVLARTRGYADVAQIPYIFRHLSYLQKEGTRRSSRLAAVSTFDSFVQQGGDPPFFMSRATRTSLRMLLLIRVHVLKRVGVVFSNHSEVDFAVKPGNCVAQMIVQQYDNDEECHNKRNGGKLHGNISRNGYGNAIIGRYGGCFEEGIWWVYGTGESCAVLERLAMVEG</sequence>
<accession>M8CYI6</accession>
<organism evidence="2">
    <name type="scientific">Aegilops tauschii</name>
    <name type="common">Tausch's goatgrass</name>
    <name type="synonym">Aegilops squarrosa</name>
    <dbReference type="NCBI Taxonomy" id="37682"/>
    <lineage>
        <taxon>Eukaryota</taxon>
        <taxon>Viridiplantae</taxon>
        <taxon>Streptophyta</taxon>
        <taxon>Embryophyta</taxon>
        <taxon>Tracheophyta</taxon>
        <taxon>Spermatophyta</taxon>
        <taxon>Magnoliopsida</taxon>
        <taxon>Liliopsida</taxon>
        <taxon>Poales</taxon>
        <taxon>Poaceae</taxon>
        <taxon>BOP clade</taxon>
        <taxon>Pooideae</taxon>
        <taxon>Triticodae</taxon>
        <taxon>Triticeae</taxon>
        <taxon>Triticinae</taxon>
        <taxon>Aegilops</taxon>
    </lineage>
</organism>
<dbReference type="InterPro" id="IPR029054">
    <property type="entry name" value="dUTPase-like"/>
</dbReference>
<name>M8CYI6_AEGTA</name>
<dbReference type="InterPro" id="IPR036157">
    <property type="entry name" value="dUTPase-like_sf"/>
</dbReference>
<protein>
    <recommendedName>
        <fullName evidence="1">dUTPase-like domain-containing protein</fullName>
    </recommendedName>
</protein>
<dbReference type="EnsemblPlants" id="EMT28941">
    <property type="protein sequence ID" value="EMT28941"/>
    <property type="gene ID" value="F775_24470"/>
</dbReference>